<feature type="region of interest" description="Disordered" evidence="1">
    <location>
        <begin position="1"/>
        <end position="26"/>
    </location>
</feature>
<feature type="compositionally biased region" description="Basic and acidic residues" evidence="1">
    <location>
        <begin position="318"/>
        <end position="327"/>
    </location>
</feature>
<sequence length="377" mass="41380">MDFHLGRVTRQTRQTGGNGYPVNGSTRPVPVPSWRWLEGPDGRVFTRPSLRLDESHSHPPRIYSVSILQSSSWPQFLTKSAEASLTVPTTVCRVCAIVASSCRVVSSPSSASNFLILDTSIENAVPSLRSGGSSAQMSNWLSLRKTTQREIRTASENTNYFRPIGILRWQQMAPLRDSHQMHHFLPQALKTFLNTSRWLSRVNTVSGSCQVIKNTHPQTAYAICTLERKRGTSVAMTTTVRHPTPPPTPLAARNKCGDDNNCAPSNSAAHSVGSSYATHNESTPRYATSHSTLPAVSHRRGQADLRQAPLDRAPSSKRTHEANETPRPRVTASGNAESARASRGVLWESPRAIGECWLLLKACAGSVSFYITLLFVL</sequence>
<evidence type="ECO:0000313" key="3">
    <source>
        <dbReference type="Proteomes" id="UP001218218"/>
    </source>
</evidence>
<dbReference type="AlphaFoldDB" id="A0AAD7A5P4"/>
<feature type="compositionally biased region" description="Polar residues" evidence="1">
    <location>
        <begin position="262"/>
        <end position="294"/>
    </location>
</feature>
<organism evidence="2 3">
    <name type="scientific">Mycena albidolilacea</name>
    <dbReference type="NCBI Taxonomy" id="1033008"/>
    <lineage>
        <taxon>Eukaryota</taxon>
        <taxon>Fungi</taxon>
        <taxon>Dikarya</taxon>
        <taxon>Basidiomycota</taxon>
        <taxon>Agaricomycotina</taxon>
        <taxon>Agaricomycetes</taxon>
        <taxon>Agaricomycetidae</taxon>
        <taxon>Agaricales</taxon>
        <taxon>Marasmiineae</taxon>
        <taxon>Mycenaceae</taxon>
        <taxon>Mycena</taxon>
    </lineage>
</organism>
<comment type="caution">
    <text evidence="2">The sequence shown here is derived from an EMBL/GenBank/DDBJ whole genome shotgun (WGS) entry which is preliminary data.</text>
</comment>
<feature type="region of interest" description="Disordered" evidence="1">
    <location>
        <begin position="234"/>
        <end position="341"/>
    </location>
</feature>
<proteinExistence type="predicted"/>
<name>A0AAD7A5P4_9AGAR</name>
<keyword evidence="3" id="KW-1185">Reference proteome</keyword>
<gene>
    <name evidence="2" type="ORF">DFH08DRAFT_807392</name>
</gene>
<accession>A0AAD7A5P4</accession>
<dbReference type="Proteomes" id="UP001218218">
    <property type="component" value="Unassembled WGS sequence"/>
</dbReference>
<evidence type="ECO:0000313" key="2">
    <source>
        <dbReference type="EMBL" id="KAJ7350070.1"/>
    </source>
</evidence>
<protein>
    <submittedName>
        <fullName evidence="2">Uncharacterized protein</fullName>
    </submittedName>
</protein>
<reference evidence="2" key="1">
    <citation type="submission" date="2023-03" db="EMBL/GenBank/DDBJ databases">
        <title>Massive genome expansion in bonnet fungi (Mycena s.s.) driven by repeated elements and novel gene families across ecological guilds.</title>
        <authorList>
            <consortium name="Lawrence Berkeley National Laboratory"/>
            <person name="Harder C.B."/>
            <person name="Miyauchi S."/>
            <person name="Viragh M."/>
            <person name="Kuo A."/>
            <person name="Thoen E."/>
            <person name="Andreopoulos B."/>
            <person name="Lu D."/>
            <person name="Skrede I."/>
            <person name="Drula E."/>
            <person name="Henrissat B."/>
            <person name="Morin E."/>
            <person name="Kohler A."/>
            <person name="Barry K."/>
            <person name="LaButti K."/>
            <person name="Morin E."/>
            <person name="Salamov A."/>
            <person name="Lipzen A."/>
            <person name="Mereny Z."/>
            <person name="Hegedus B."/>
            <person name="Baldrian P."/>
            <person name="Stursova M."/>
            <person name="Weitz H."/>
            <person name="Taylor A."/>
            <person name="Grigoriev I.V."/>
            <person name="Nagy L.G."/>
            <person name="Martin F."/>
            <person name="Kauserud H."/>
        </authorList>
    </citation>
    <scope>NUCLEOTIDE SEQUENCE</scope>
    <source>
        <strain evidence="2">CBHHK002</strain>
    </source>
</reference>
<evidence type="ECO:0000256" key="1">
    <source>
        <dbReference type="SAM" id="MobiDB-lite"/>
    </source>
</evidence>
<dbReference type="EMBL" id="JARIHO010000015">
    <property type="protein sequence ID" value="KAJ7350070.1"/>
    <property type="molecule type" value="Genomic_DNA"/>
</dbReference>